<dbReference type="EMBL" id="LAZR01000285">
    <property type="protein sequence ID" value="KKN77036.1"/>
    <property type="molecule type" value="Genomic_DNA"/>
</dbReference>
<reference evidence="1" key="1">
    <citation type="journal article" date="2015" name="Nature">
        <title>Complex archaea that bridge the gap between prokaryotes and eukaryotes.</title>
        <authorList>
            <person name="Spang A."/>
            <person name="Saw J.H."/>
            <person name="Jorgensen S.L."/>
            <person name="Zaremba-Niedzwiedzka K."/>
            <person name="Martijn J."/>
            <person name="Lind A.E."/>
            <person name="van Eijk R."/>
            <person name="Schleper C."/>
            <person name="Guy L."/>
            <person name="Ettema T.J."/>
        </authorList>
    </citation>
    <scope>NUCLEOTIDE SEQUENCE</scope>
</reference>
<organism evidence="1">
    <name type="scientific">marine sediment metagenome</name>
    <dbReference type="NCBI Taxonomy" id="412755"/>
    <lineage>
        <taxon>unclassified sequences</taxon>
        <taxon>metagenomes</taxon>
        <taxon>ecological metagenomes</taxon>
    </lineage>
</organism>
<evidence type="ECO:0000313" key="1">
    <source>
        <dbReference type="EMBL" id="KKN77036.1"/>
    </source>
</evidence>
<comment type="caution">
    <text evidence="1">The sequence shown here is derived from an EMBL/GenBank/DDBJ whole genome shotgun (WGS) entry which is preliminary data.</text>
</comment>
<gene>
    <name evidence="1" type="ORF">LCGC14_0363750</name>
</gene>
<proteinExistence type="predicted"/>
<protein>
    <submittedName>
        <fullName evidence="1">Uncharacterized protein</fullName>
    </submittedName>
</protein>
<sequence>MTPERFQALLDRLEEYHELVGNFYLENPEFAHFIRMADTIGSVIAVGACRAISMHWECFCNISGATMGLYALARIRPEILDAIYEEFKEDFQEMIPEGQILWKVVESREYPIPPELLQSPELPGDGLEDC</sequence>
<name>A0A0F9VU90_9ZZZZ</name>
<dbReference type="AlphaFoldDB" id="A0A0F9VU90"/>
<accession>A0A0F9VU90</accession>